<feature type="domain" description="Glycoside hydrolase family 2 catalytic" evidence="5">
    <location>
        <begin position="261"/>
        <end position="436"/>
    </location>
</feature>
<comment type="similarity">
    <text evidence="1">Belongs to the glycosyl hydrolase 2 family.</text>
</comment>
<dbReference type="InterPro" id="IPR008979">
    <property type="entry name" value="Galactose-bd-like_sf"/>
</dbReference>
<evidence type="ECO:0000259" key="7">
    <source>
        <dbReference type="Pfam" id="PF18565"/>
    </source>
</evidence>
<dbReference type="InterPro" id="IPR017853">
    <property type="entry name" value="GH"/>
</dbReference>
<dbReference type="Gene3D" id="3.20.20.80">
    <property type="entry name" value="Glycosidases"/>
    <property type="match status" value="1"/>
</dbReference>
<proteinExistence type="inferred from homology"/>
<dbReference type="EMBL" id="BOMG01000042">
    <property type="protein sequence ID" value="GID54790.1"/>
    <property type="molecule type" value="Genomic_DNA"/>
</dbReference>
<dbReference type="InterPro" id="IPR040605">
    <property type="entry name" value="Glyco_hydro2_dom5"/>
</dbReference>
<feature type="domain" description="Glycoside hydrolase family 2" evidence="7">
    <location>
        <begin position="711"/>
        <end position="775"/>
    </location>
</feature>
<dbReference type="InterPro" id="IPR013783">
    <property type="entry name" value="Ig-like_fold"/>
</dbReference>
<dbReference type="Pfam" id="PF18565">
    <property type="entry name" value="Glyco_hydro2_C5"/>
    <property type="match status" value="1"/>
</dbReference>
<reference evidence="8 9" key="1">
    <citation type="submission" date="2021-01" db="EMBL/GenBank/DDBJ databases">
        <title>Whole genome shotgun sequence of Actinoplanes couchii NBRC 106145.</title>
        <authorList>
            <person name="Komaki H."/>
            <person name="Tamura T."/>
        </authorList>
    </citation>
    <scope>NUCLEOTIDE SEQUENCE [LARGE SCALE GENOMIC DNA]</scope>
    <source>
        <strain evidence="8 9">NBRC 106145</strain>
    </source>
</reference>
<dbReference type="RefSeq" id="WP_203795867.1">
    <property type="nucleotide sequence ID" value="NZ_BAAAQE010000036.1"/>
</dbReference>
<protein>
    <submittedName>
        <fullName evidence="8">Beta-galactosidase</fullName>
    </submittedName>
</protein>
<dbReference type="SUPFAM" id="SSF49303">
    <property type="entry name" value="beta-Galactosidase/glucuronidase domain"/>
    <property type="match status" value="1"/>
</dbReference>
<sequence>MKRESFNHGWEFRPKVNPFAELAGASTPWQPVTLPHDAMIIQDRDPAADPAGAYFPGGVWEYRKTFEHPGDRCVVLEFDGVHRDATVYVNGAYAGQRPYGYSLFRIDAGRHLRPGVNQIRVEARAHQDSRWYTGAGIYRDTWLLTGDLIRIAPDGVVVTTPDVDAERAVVEVATTVVNDTVTVHTTDVTTTLSSGITRTAPLTIMPGERATLRQRFYVDDPRRWSVDDPQLHTATVSLSDHDTETVTFGIRDLRLDPRHGLRINGETVKLRGACIHHDNGILGAATHPHSERRRIEKLKAAGFNAIRMSHHPAGSALIDACDRIGMLVVDEAFDMWTSAKTGFDYSLHFEQWWERDVEAMVAKDRNHPSVIMYSIGNEIPETGSPAGAVWGRRLAEKVRDLDPTRYVTNGVNNMLAVLDAVIAGRQARGEEQAGGINTAMADAGAMMNMIGQSEMVTQRTAESYGLLDVAGMNYSESRYALDAELFPERIILGTETFPTRIGDLWKLVEQHDHVIGDFTWTGWDYLGEVGIGRPQYDDPDAVRQFAAPYPYLLAGCGDIDIIGDRRPVSYYREIVFGLRSAPYLAVRRPRHHGRSSVGTPWAWSDSINSWTWPGFEGRPIAVEVYAAADEAELLVNGVSAGRRPIEDFRTEFDITYEPGELVVIAYRQGNEIGRDQLRTATGPDTLHAVAEQTVIGAGDLAHVILTLTGPDQPVTVQVTGGELIGFGSADPSTEERFDTTTRTTYEGRALAVIRPAGPGHIRLTASAPGHTDAGVQITVED</sequence>
<evidence type="ECO:0000256" key="1">
    <source>
        <dbReference type="ARBA" id="ARBA00007401"/>
    </source>
</evidence>
<feature type="domain" description="Glycoside hydrolase family 2 immunoglobulin-like beta-sandwich" evidence="4">
    <location>
        <begin position="157"/>
        <end position="251"/>
    </location>
</feature>
<dbReference type="SUPFAM" id="SSF49785">
    <property type="entry name" value="Galactose-binding domain-like"/>
    <property type="match status" value="1"/>
</dbReference>
<dbReference type="InterPro" id="IPR006102">
    <property type="entry name" value="Ig-like_GH2"/>
</dbReference>
<dbReference type="InterPro" id="IPR051913">
    <property type="entry name" value="GH2_Domain-Containing"/>
</dbReference>
<keyword evidence="3" id="KW-0326">Glycosidase</keyword>
<dbReference type="InterPro" id="IPR006101">
    <property type="entry name" value="Glyco_hydro_2"/>
</dbReference>
<evidence type="ECO:0000256" key="3">
    <source>
        <dbReference type="ARBA" id="ARBA00023295"/>
    </source>
</evidence>
<evidence type="ECO:0000259" key="6">
    <source>
        <dbReference type="Pfam" id="PF16355"/>
    </source>
</evidence>
<evidence type="ECO:0000313" key="8">
    <source>
        <dbReference type="EMBL" id="GID54790.1"/>
    </source>
</evidence>
<dbReference type="Pfam" id="PF02836">
    <property type="entry name" value="Glyco_hydro_2_C"/>
    <property type="match status" value="1"/>
</dbReference>
<evidence type="ECO:0000256" key="2">
    <source>
        <dbReference type="ARBA" id="ARBA00022801"/>
    </source>
</evidence>
<comment type="caution">
    <text evidence="8">The sequence shown here is derived from an EMBL/GenBank/DDBJ whole genome shotgun (WGS) entry which is preliminary data.</text>
</comment>
<dbReference type="InterPro" id="IPR032311">
    <property type="entry name" value="DUF4982"/>
</dbReference>
<dbReference type="InterPro" id="IPR006103">
    <property type="entry name" value="Glyco_hydro_2_cat"/>
</dbReference>
<dbReference type="Proteomes" id="UP000612282">
    <property type="component" value="Unassembled WGS sequence"/>
</dbReference>
<dbReference type="InterPro" id="IPR036156">
    <property type="entry name" value="Beta-gal/glucu_dom_sf"/>
</dbReference>
<name>A0ABQ3X8E6_9ACTN</name>
<evidence type="ECO:0000259" key="4">
    <source>
        <dbReference type="Pfam" id="PF00703"/>
    </source>
</evidence>
<dbReference type="Gene3D" id="2.60.40.10">
    <property type="entry name" value="Immunoglobulins"/>
    <property type="match status" value="3"/>
</dbReference>
<accession>A0ABQ3X8E6</accession>
<organism evidence="8 9">
    <name type="scientific">Actinoplanes couchii</name>
    <dbReference type="NCBI Taxonomy" id="403638"/>
    <lineage>
        <taxon>Bacteria</taxon>
        <taxon>Bacillati</taxon>
        <taxon>Actinomycetota</taxon>
        <taxon>Actinomycetes</taxon>
        <taxon>Micromonosporales</taxon>
        <taxon>Micromonosporaceae</taxon>
        <taxon>Actinoplanes</taxon>
    </lineage>
</organism>
<dbReference type="PANTHER" id="PTHR42732">
    <property type="entry name" value="BETA-GALACTOSIDASE"/>
    <property type="match status" value="1"/>
</dbReference>
<dbReference type="Pfam" id="PF00703">
    <property type="entry name" value="Glyco_hydro_2"/>
    <property type="match status" value="1"/>
</dbReference>
<keyword evidence="2" id="KW-0378">Hydrolase</keyword>
<dbReference type="PRINTS" id="PR00132">
    <property type="entry name" value="GLHYDRLASE2"/>
</dbReference>
<dbReference type="SUPFAM" id="SSF51445">
    <property type="entry name" value="(Trans)glycosidases"/>
    <property type="match status" value="1"/>
</dbReference>
<dbReference type="PANTHER" id="PTHR42732:SF1">
    <property type="entry name" value="BETA-MANNOSIDASE"/>
    <property type="match status" value="1"/>
</dbReference>
<keyword evidence="9" id="KW-1185">Reference proteome</keyword>
<evidence type="ECO:0000259" key="5">
    <source>
        <dbReference type="Pfam" id="PF02836"/>
    </source>
</evidence>
<gene>
    <name evidence="8" type="ORF">Aco03nite_031940</name>
</gene>
<evidence type="ECO:0000313" key="9">
    <source>
        <dbReference type="Proteomes" id="UP000612282"/>
    </source>
</evidence>
<feature type="domain" description="DUF4982" evidence="6">
    <location>
        <begin position="617"/>
        <end position="672"/>
    </location>
</feature>
<dbReference type="Pfam" id="PF16355">
    <property type="entry name" value="DUF4982"/>
    <property type="match status" value="1"/>
</dbReference>
<dbReference type="Gene3D" id="2.60.120.260">
    <property type="entry name" value="Galactose-binding domain-like"/>
    <property type="match status" value="1"/>
</dbReference>